<proteinExistence type="predicted"/>
<organism evidence="2">
    <name type="scientific">uncultured Sulfurovum sp</name>
    <dbReference type="NCBI Taxonomy" id="269237"/>
    <lineage>
        <taxon>Bacteria</taxon>
        <taxon>Pseudomonadati</taxon>
        <taxon>Campylobacterota</taxon>
        <taxon>Epsilonproteobacteria</taxon>
        <taxon>Campylobacterales</taxon>
        <taxon>Sulfurovaceae</taxon>
        <taxon>Sulfurovum</taxon>
        <taxon>environmental samples</taxon>
    </lineage>
</organism>
<feature type="compositionally biased region" description="Polar residues" evidence="1">
    <location>
        <begin position="35"/>
        <end position="49"/>
    </location>
</feature>
<dbReference type="AlphaFoldDB" id="A0A6S6TTS8"/>
<feature type="region of interest" description="Disordered" evidence="1">
    <location>
        <begin position="29"/>
        <end position="49"/>
    </location>
</feature>
<evidence type="ECO:0000256" key="1">
    <source>
        <dbReference type="SAM" id="MobiDB-lite"/>
    </source>
</evidence>
<sequence>MRKKSSLILLVFLMNGCVGTIKLAKQSKPDLRHTITPSTSKNSSSEVVK</sequence>
<accession>A0A6S6TTS8</accession>
<reference evidence="2" key="1">
    <citation type="submission" date="2020-01" db="EMBL/GenBank/DDBJ databases">
        <authorList>
            <person name="Meier V. D."/>
            <person name="Meier V D."/>
        </authorList>
    </citation>
    <scope>NUCLEOTIDE SEQUENCE</scope>
    <source>
        <strain evidence="2">HLG_WM_MAG_05</strain>
    </source>
</reference>
<evidence type="ECO:0000313" key="2">
    <source>
        <dbReference type="EMBL" id="CAA6821587.1"/>
    </source>
</evidence>
<name>A0A6S6TTS8_9BACT</name>
<dbReference type="EMBL" id="CACVAU010000063">
    <property type="protein sequence ID" value="CAA6821587.1"/>
    <property type="molecule type" value="Genomic_DNA"/>
</dbReference>
<gene>
    <name evidence="2" type="ORF">HELGO_WM5524</name>
</gene>
<protein>
    <submittedName>
        <fullName evidence="2">Uncharacterized protein</fullName>
    </submittedName>
</protein>